<feature type="domain" description="DUF4350" evidence="2">
    <location>
        <begin position="108"/>
        <end position="252"/>
    </location>
</feature>
<keyword evidence="4" id="KW-1185">Reference proteome</keyword>
<comment type="caution">
    <text evidence="3">The sequence shown here is derived from an EMBL/GenBank/DDBJ whole genome shotgun (WGS) entry which is preliminary data.</text>
</comment>
<evidence type="ECO:0000259" key="2">
    <source>
        <dbReference type="Pfam" id="PF14258"/>
    </source>
</evidence>
<dbReference type="Pfam" id="PF14258">
    <property type="entry name" value="DUF4350"/>
    <property type="match status" value="1"/>
</dbReference>
<name>A0ABV6BRR6_9FLAO</name>
<feature type="transmembrane region" description="Helical" evidence="1">
    <location>
        <begin position="288"/>
        <end position="305"/>
    </location>
</feature>
<evidence type="ECO:0000313" key="4">
    <source>
        <dbReference type="Proteomes" id="UP001589734"/>
    </source>
</evidence>
<dbReference type="Proteomes" id="UP001589734">
    <property type="component" value="Unassembled WGS sequence"/>
</dbReference>
<sequence>MNNNIKIYIGILVFVFTLIVLADKEKPKEIDWRPTYDTGDKIPFGLYVLDHEIKGFFKNQNIERISNQTAYEFLVSKLNDDADFNPYEDPEANPDENDFNINTYTIRGTFLNISESDNIDEQSMKEVFDFVSNGNTAFLSMKAFPKILLDSLKIQLKTDFLPADSISVWMANKKISNKKYVFNTGLSDYFSKIDTLNTTILGYQNRAHNERSVNFIKVPFYNGFFYLHTQPAAFTNYNLLRKNNAQYAENVLSYISKYDVFWYTKPLNGEKVSDSSMRYFLSQPALKWGWYLFLIGMLIFMIFNAKRKQRVVPIIKPLSNSTVDFTKTIGNLYYQEGDHTNIIDKKIIYFLEKIRTEYLIDTTKLNEEFIKKLHHKTGKNLSDIEDLVYLINEHRKSYHGSLEEDLIRINNAIEKILN</sequence>
<proteinExistence type="predicted"/>
<keyword evidence="1" id="KW-0812">Transmembrane</keyword>
<protein>
    <submittedName>
        <fullName evidence="3">DUF4350 domain-containing protein</fullName>
    </submittedName>
</protein>
<evidence type="ECO:0000256" key="1">
    <source>
        <dbReference type="SAM" id="Phobius"/>
    </source>
</evidence>
<organism evidence="3 4">
    <name type="scientific">Flavobacterium procerum</name>
    <dbReference type="NCBI Taxonomy" id="1455569"/>
    <lineage>
        <taxon>Bacteria</taxon>
        <taxon>Pseudomonadati</taxon>
        <taxon>Bacteroidota</taxon>
        <taxon>Flavobacteriia</taxon>
        <taxon>Flavobacteriales</taxon>
        <taxon>Flavobacteriaceae</taxon>
        <taxon>Flavobacterium</taxon>
    </lineage>
</organism>
<keyword evidence="1" id="KW-0472">Membrane</keyword>
<evidence type="ECO:0000313" key="3">
    <source>
        <dbReference type="EMBL" id="MFC0076722.1"/>
    </source>
</evidence>
<reference evidence="3 4" key="1">
    <citation type="submission" date="2024-09" db="EMBL/GenBank/DDBJ databases">
        <authorList>
            <person name="Sun Q."/>
            <person name="Mori K."/>
        </authorList>
    </citation>
    <scope>NUCLEOTIDE SEQUENCE [LARGE SCALE GENOMIC DNA]</scope>
    <source>
        <strain evidence="3 4">CGMCC 1.12926</strain>
    </source>
</reference>
<keyword evidence="1" id="KW-1133">Transmembrane helix</keyword>
<dbReference type="RefSeq" id="WP_379685761.1">
    <property type="nucleotide sequence ID" value="NZ_JBHLYW010000007.1"/>
</dbReference>
<dbReference type="InterPro" id="IPR025646">
    <property type="entry name" value="DUF4350"/>
</dbReference>
<dbReference type="EMBL" id="JBHLYW010000007">
    <property type="protein sequence ID" value="MFC0076722.1"/>
    <property type="molecule type" value="Genomic_DNA"/>
</dbReference>
<accession>A0ABV6BRR6</accession>
<gene>
    <name evidence="3" type="ORF">ACFFLS_06710</name>
</gene>